<dbReference type="InterPro" id="IPR011332">
    <property type="entry name" value="Ribosomal_zn-bd"/>
</dbReference>
<evidence type="ECO:0000256" key="5">
    <source>
        <dbReference type="HAMAP-Rule" id="MF_00340"/>
    </source>
</evidence>
<feature type="region of interest" description="Disordered" evidence="6">
    <location>
        <begin position="64"/>
        <end position="96"/>
    </location>
</feature>
<dbReference type="GO" id="GO:0015934">
    <property type="term" value="C:large ribosomal subunit"/>
    <property type="evidence" value="ECO:0007669"/>
    <property type="project" value="InterPro"/>
</dbReference>
<dbReference type="GO" id="GO:0003735">
    <property type="term" value="F:structural constituent of ribosome"/>
    <property type="evidence" value="ECO:0007669"/>
    <property type="project" value="InterPro"/>
</dbReference>
<dbReference type="Pfam" id="PF01783">
    <property type="entry name" value="Ribosomal_L32p"/>
    <property type="match status" value="1"/>
</dbReference>
<evidence type="ECO:0000256" key="6">
    <source>
        <dbReference type="SAM" id="MobiDB-lite"/>
    </source>
</evidence>
<dbReference type="AlphaFoldDB" id="A0A1G2FG01"/>
<evidence type="ECO:0000313" key="7">
    <source>
        <dbReference type="EMBL" id="OGZ36732.1"/>
    </source>
</evidence>
<feature type="region of interest" description="Disordered" evidence="6">
    <location>
        <begin position="1"/>
        <end position="24"/>
    </location>
</feature>
<dbReference type="Gene3D" id="1.20.5.640">
    <property type="entry name" value="Single helix bin"/>
    <property type="match status" value="1"/>
</dbReference>
<gene>
    <name evidence="5" type="primary">rpmF</name>
    <name evidence="7" type="ORF">A3J64_03315</name>
</gene>
<evidence type="ECO:0000256" key="4">
    <source>
        <dbReference type="ARBA" id="ARBA00035178"/>
    </source>
</evidence>
<dbReference type="SUPFAM" id="SSF57829">
    <property type="entry name" value="Zn-binding ribosomal proteins"/>
    <property type="match status" value="1"/>
</dbReference>
<accession>A0A1G2FG01</accession>
<keyword evidence="3 5" id="KW-0687">Ribonucleoprotein</keyword>
<dbReference type="Proteomes" id="UP000177061">
    <property type="component" value="Unassembled WGS sequence"/>
</dbReference>
<proteinExistence type="inferred from homology"/>
<comment type="similarity">
    <text evidence="1 5">Belongs to the bacterial ribosomal protein bL32 family.</text>
</comment>
<dbReference type="NCBIfam" id="TIGR01031">
    <property type="entry name" value="rpmF_bact"/>
    <property type="match status" value="1"/>
</dbReference>
<evidence type="ECO:0000256" key="3">
    <source>
        <dbReference type="ARBA" id="ARBA00023274"/>
    </source>
</evidence>
<evidence type="ECO:0000256" key="2">
    <source>
        <dbReference type="ARBA" id="ARBA00022980"/>
    </source>
</evidence>
<evidence type="ECO:0000313" key="8">
    <source>
        <dbReference type="Proteomes" id="UP000177061"/>
    </source>
</evidence>
<dbReference type="PANTHER" id="PTHR35534">
    <property type="entry name" value="50S RIBOSOMAL PROTEIN L32"/>
    <property type="match status" value="1"/>
</dbReference>
<evidence type="ECO:0000256" key="1">
    <source>
        <dbReference type="ARBA" id="ARBA00008560"/>
    </source>
</evidence>
<protein>
    <recommendedName>
        <fullName evidence="4 5">Large ribosomal subunit protein bL32</fullName>
    </recommendedName>
</protein>
<dbReference type="HAMAP" id="MF_00340">
    <property type="entry name" value="Ribosomal_bL32"/>
    <property type="match status" value="1"/>
</dbReference>
<dbReference type="GO" id="GO:0006412">
    <property type="term" value="P:translation"/>
    <property type="evidence" value="ECO:0007669"/>
    <property type="project" value="UniProtKB-UniRule"/>
</dbReference>
<organism evidence="7 8">
    <name type="scientific">Candidatus Portnoybacteria bacterium RIFCSPHIGHO2_12_FULL_38_9</name>
    <dbReference type="NCBI Taxonomy" id="1801997"/>
    <lineage>
        <taxon>Bacteria</taxon>
        <taxon>Candidatus Portnoyibacteriota</taxon>
    </lineage>
</organism>
<dbReference type="InterPro" id="IPR044957">
    <property type="entry name" value="Ribosomal_bL32_bact"/>
</dbReference>
<dbReference type="PANTHER" id="PTHR35534:SF1">
    <property type="entry name" value="LARGE RIBOSOMAL SUBUNIT PROTEIN BL32"/>
    <property type="match status" value="1"/>
</dbReference>
<feature type="compositionally biased region" description="Basic and acidic residues" evidence="6">
    <location>
        <begin position="70"/>
        <end position="85"/>
    </location>
</feature>
<name>A0A1G2FG01_9BACT</name>
<dbReference type="EMBL" id="MHNB01000022">
    <property type="protein sequence ID" value="OGZ36732.1"/>
    <property type="molecule type" value="Genomic_DNA"/>
</dbReference>
<reference evidence="7 8" key="1">
    <citation type="journal article" date="2016" name="Nat. Commun.">
        <title>Thousands of microbial genomes shed light on interconnected biogeochemical processes in an aquifer system.</title>
        <authorList>
            <person name="Anantharaman K."/>
            <person name="Brown C.T."/>
            <person name="Hug L.A."/>
            <person name="Sharon I."/>
            <person name="Castelle C.J."/>
            <person name="Probst A.J."/>
            <person name="Thomas B.C."/>
            <person name="Singh A."/>
            <person name="Wilkins M.J."/>
            <person name="Karaoz U."/>
            <person name="Brodie E.L."/>
            <person name="Williams K.H."/>
            <person name="Hubbard S.S."/>
            <person name="Banfield J.F."/>
        </authorList>
    </citation>
    <scope>NUCLEOTIDE SEQUENCE [LARGE SCALE GENOMIC DNA]</scope>
</reference>
<sequence>MPVPKQRHTKSRRNRRRSHHALKKQSFSLCQKCKTPVIPHTLCLNCGAYNNREVIDVLAKLTKREKKKKEKEMATQEKEQAEEGKGLTMEELSRKD</sequence>
<dbReference type="STRING" id="1801997.A3J64_03315"/>
<feature type="compositionally biased region" description="Basic residues" evidence="6">
    <location>
        <begin position="1"/>
        <end position="23"/>
    </location>
</feature>
<dbReference type="InterPro" id="IPR002677">
    <property type="entry name" value="Ribosomal_bL32"/>
</dbReference>
<keyword evidence="2 5" id="KW-0689">Ribosomal protein</keyword>
<comment type="caution">
    <text evidence="7">The sequence shown here is derived from an EMBL/GenBank/DDBJ whole genome shotgun (WGS) entry which is preliminary data.</text>
</comment>